<evidence type="ECO:0000256" key="1">
    <source>
        <dbReference type="SAM" id="MobiDB-lite"/>
    </source>
</evidence>
<dbReference type="Proteomes" id="UP001063166">
    <property type="component" value="Unassembled WGS sequence"/>
</dbReference>
<dbReference type="AlphaFoldDB" id="A0A9P3PQ69"/>
<evidence type="ECO:0000313" key="3">
    <source>
        <dbReference type="Proteomes" id="UP001063166"/>
    </source>
</evidence>
<reference evidence="2" key="1">
    <citation type="submission" date="2022-07" db="EMBL/GenBank/DDBJ databases">
        <title>The genome of Lyophyllum shimeji provides insight into the initial evolution of ectomycorrhizal fungal genome.</title>
        <authorList>
            <person name="Kobayashi Y."/>
            <person name="Shibata T."/>
            <person name="Hirakawa H."/>
            <person name="Shigenobu S."/>
            <person name="Nishiyama T."/>
            <person name="Yamada A."/>
            <person name="Hasebe M."/>
            <person name="Kawaguchi M."/>
        </authorList>
    </citation>
    <scope>NUCLEOTIDE SEQUENCE</scope>
    <source>
        <strain evidence="2">AT787</strain>
    </source>
</reference>
<protein>
    <submittedName>
        <fullName evidence="2">Uncharacterized protein</fullName>
    </submittedName>
</protein>
<evidence type="ECO:0000313" key="2">
    <source>
        <dbReference type="EMBL" id="GLB40025.1"/>
    </source>
</evidence>
<comment type="caution">
    <text evidence="2">The sequence shown here is derived from an EMBL/GenBank/DDBJ whole genome shotgun (WGS) entry which is preliminary data.</text>
</comment>
<keyword evidence="3" id="KW-1185">Reference proteome</keyword>
<gene>
    <name evidence="2" type="ORF">LshimejAT787_0705350</name>
</gene>
<dbReference type="EMBL" id="BRPK01000007">
    <property type="protein sequence ID" value="GLB40025.1"/>
    <property type="molecule type" value="Genomic_DNA"/>
</dbReference>
<feature type="compositionally biased region" description="Polar residues" evidence="1">
    <location>
        <begin position="1"/>
        <end position="22"/>
    </location>
</feature>
<accession>A0A9P3PQ69</accession>
<organism evidence="2 3">
    <name type="scientific">Lyophyllum shimeji</name>
    <name type="common">Hon-shimeji</name>
    <name type="synonym">Tricholoma shimeji</name>
    <dbReference type="NCBI Taxonomy" id="47721"/>
    <lineage>
        <taxon>Eukaryota</taxon>
        <taxon>Fungi</taxon>
        <taxon>Dikarya</taxon>
        <taxon>Basidiomycota</taxon>
        <taxon>Agaricomycotina</taxon>
        <taxon>Agaricomycetes</taxon>
        <taxon>Agaricomycetidae</taxon>
        <taxon>Agaricales</taxon>
        <taxon>Tricholomatineae</taxon>
        <taxon>Lyophyllaceae</taxon>
        <taxon>Lyophyllum</taxon>
    </lineage>
</organism>
<sequence>MESVQSRWKGSLSEDSPGSPSTPAWCASEGRPHPAITDVLAVASTRNSRRFVWNETTSCWPIAWAVDLTVSVGQTTASGWQAGIRGEPEGRLWKATDIAWSIKVRKGKLSDERVRLRG</sequence>
<name>A0A9P3PQ69_LYOSH</name>
<feature type="region of interest" description="Disordered" evidence="1">
    <location>
        <begin position="1"/>
        <end position="30"/>
    </location>
</feature>
<proteinExistence type="predicted"/>